<dbReference type="EMBL" id="SNVI01000005">
    <property type="protein sequence ID" value="TFE37447.1"/>
    <property type="molecule type" value="Genomic_DNA"/>
</dbReference>
<comment type="similarity">
    <text evidence="2">Belongs to the FAH family.</text>
</comment>
<comment type="cofactor">
    <cofactor evidence="1">
        <name>Mg(2+)</name>
        <dbReference type="ChEBI" id="CHEBI:18420"/>
    </cofactor>
</comment>
<reference evidence="6 7" key="1">
    <citation type="submission" date="2019-03" db="EMBL/GenBank/DDBJ databases">
        <title>Complete Genome Sequence of Paraburkholderia dipogonis ICMP 19430T, a Nitrogen-fixing Symbiont of the South African Invasive Legume Dipogon lignosus in New Zealand.</title>
        <authorList>
            <person name="De Meyer S.E."/>
        </authorList>
    </citation>
    <scope>NUCLEOTIDE SEQUENCE [LARGE SCALE GENOMIC DNA]</scope>
    <source>
        <strain evidence="6 7">ICMP 19430</strain>
    </source>
</reference>
<dbReference type="Gene3D" id="3.90.850.10">
    <property type="entry name" value="Fumarylacetoacetase-like, C-terminal domain"/>
    <property type="match status" value="1"/>
</dbReference>
<dbReference type="GO" id="GO:0046872">
    <property type="term" value="F:metal ion binding"/>
    <property type="evidence" value="ECO:0007669"/>
    <property type="project" value="UniProtKB-KW"/>
</dbReference>
<dbReference type="Proteomes" id="UP000297385">
    <property type="component" value="Unassembled WGS sequence"/>
</dbReference>
<dbReference type="InterPro" id="IPR051121">
    <property type="entry name" value="FAH"/>
</dbReference>
<dbReference type="InterPro" id="IPR011234">
    <property type="entry name" value="Fumarylacetoacetase-like_C"/>
</dbReference>
<proteinExistence type="inferred from homology"/>
<organism evidence="6 7">
    <name type="scientific">Paraburkholderia dipogonis</name>
    <dbReference type="NCBI Taxonomy" id="1211383"/>
    <lineage>
        <taxon>Bacteria</taxon>
        <taxon>Pseudomonadati</taxon>
        <taxon>Pseudomonadota</taxon>
        <taxon>Betaproteobacteria</taxon>
        <taxon>Burkholderiales</taxon>
        <taxon>Burkholderiaceae</taxon>
        <taxon>Paraburkholderia</taxon>
    </lineage>
</organism>
<feature type="domain" description="Fumarylacetoacetase-like C-terminal" evidence="5">
    <location>
        <begin position="90"/>
        <end position="295"/>
    </location>
</feature>
<protein>
    <submittedName>
        <fullName evidence="6">FAA hydrolase family protein</fullName>
    </submittedName>
</protein>
<dbReference type="Pfam" id="PF01557">
    <property type="entry name" value="FAA_hydrolase"/>
    <property type="match status" value="1"/>
</dbReference>
<comment type="caution">
    <text evidence="6">The sequence shown here is derived from an EMBL/GenBank/DDBJ whole genome shotgun (WGS) entry which is preliminary data.</text>
</comment>
<dbReference type="PANTHER" id="PTHR42796:SF4">
    <property type="entry name" value="FUMARYLACETOACETATE HYDROLASE DOMAIN-CONTAINING PROTEIN 2A"/>
    <property type="match status" value="1"/>
</dbReference>
<evidence type="ECO:0000256" key="4">
    <source>
        <dbReference type="ARBA" id="ARBA00022801"/>
    </source>
</evidence>
<keyword evidence="3" id="KW-0479">Metal-binding</keyword>
<dbReference type="AlphaFoldDB" id="A0A4Y8MJ28"/>
<keyword evidence="4 6" id="KW-0378">Hydrolase</keyword>
<name>A0A4Y8MJ28_9BURK</name>
<dbReference type="RefSeq" id="WP_134465976.1">
    <property type="nucleotide sequence ID" value="NZ_JBHMFL010000057.1"/>
</dbReference>
<dbReference type="GO" id="GO:0019752">
    <property type="term" value="P:carboxylic acid metabolic process"/>
    <property type="evidence" value="ECO:0007669"/>
    <property type="project" value="UniProtKB-ARBA"/>
</dbReference>
<dbReference type="PANTHER" id="PTHR42796">
    <property type="entry name" value="FUMARYLACETOACETATE HYDROLASE DOMAIN-CONTAINING PROTEIN 2A-RELATED"/>
    <property type="match status" value="1"/>
</dbReference>
<dbReference type="InterPro" id="IPR036663">
    <property type="entry name" value="Fumarylacetoacetase_C_sf"/>
</dbReference>
<dbReference type="FunFam" id="3.90.850.10:FF:000002">
    <property type="entry name" value="2-hydroxyhepta-2,4-diene-1,7-dioate isomerase"/>
    <property type="match status" value="1"/>
</dbReference>
<accession>A0A4Y8MJ28</accession>
<evidence type="ECO:0000256" key="3">
    <source>
        <dbReference type="ARBA" id="ARBA00022723"/>
    </source>
</evidence>
<sequence length="295" mass="31588">MKLVSYEASGTLCPGILVDDSVFDIDKLLTAQTGAAADAVGSIADLLRRHGEALPALSERLLTAARAEPNARVGRVGAVRLGPPIPDPAKVLCIGLNYRDHVAETGRADPKAPDVFAKFASTLIGPNDDIDCTAITSNLDFEGELAVVIGRPCRHVDADDALSYVAGFTILNDITARDMQYKGTQWLAGKAVDSSTPCGPALVTLDEIGDPQRLDLSTRVNGVVMQRSNTERMIFSIRHIISYISYFLALKPGDIIATGTPEGIGSKRTPPVWLKAGDTVEVEIEKIGRLRNVVR</sequence>
<evidence type="ECO:0000259" key="5">
    <source>
        <dbReference type="Pfam" id="PF01557"/>
    </source>
</evidence>
<dbReference type="GO" id="GO:0016853">
    <property type="term" value="F:isomerase activity"/>
    <property type="evidence" value="ECO:0007669"/>
    <property type="project" value="UniProtKB-ARBA"/>
</dbReference>
<dbReference type="GeneID" id="97309252"/>
<evidence type="ECO:0000313" key="6">
    <source>
        <dbReference type="EMBL" id="TFE37447.1"/>
    </source>
</evidence>
<evidence type="ECO:0000313" key="7">
    <source>
        <dbReference type="Proteomes" id="UP000297385"/>
    </source>
</evidence>
<dbReference type="GO" id="GO:0016787">
    <property type="term" value="F:hydrolase activity"/>
    <property type="evidence" value="ECO:0007669"/>
    <property type="project" value="UniProtKB-KW"/>
</dbReference>
<evidence type="ECO:0000256" key="2">
    <source>
        <dbReference type="ARBA" id="ARBA00010211"/>
    </source>
</evidence>
<gene>
    <name evidence="6" type="ORF">E2553_38930</name>
</gene>
<dbReference type="SUPFAM" id="SSF56529">
    <property type="entry name" value="FAH"/>
    <property type="match status" value="1"/>
</dbReference>
<evidence type="ECO:0000256" key="1">
    <source>
        <dbReference type="ARBA" id="ARBA00001946"/>
    </source>
</evidence>